<keyword evidence="2" id="KW-0472">Membrane</keyword>
<feature type="compositionally biased region" description="Polar residues" evidence="1">
    <location>
        <begin position="15"/>
        <end position="25"/>
    </location>
</feature>
<dbReference type="Proteomes" id="UP000646749">
    <property type="component" value="Unassembled WGS sequence"/>
</dbReference>
<feature type="transmembrane region" description="Helical" evidence="2">
    <location>
        <begin position="63"/>
        <end position="86"/>
    </location>
</feature>
<organism evidence="3 4">
    <name type="scientific">Plantactinospora endophytica</name>
    <dbReference type="NCBI Taxonomy" id="673535"/>
    <lineage>
        <taxon>Bacteria</taxon>
        <taxon>Bacillati</taxon>
        <taxon>Actinomycetota</taxon>
        <taxon>Actinomycetes</taxon>
        <taxon>Micromonosporales</taxon>
        <taxon>Micromonosporaceae</taxon>
        <taxon>Plantactinospora</taxon>
    </lineage>
</organism>
<accession>A0ABQ4DV88</accession>
<reference evidence="3 4" key="1">
    <citation type="submission" date="2021-01" db="EMBL/GenBank/DDBJ databases">
        <title>Whole genome shotgun sequence of Plantactinospora endophytica NBRC 110450.</title>
        <authorList>
            <person name="Komaki H."/>
            <person name="Tamura T."/>
        </authorList>
    </citation>
    <scope>NUCLEOTIDE SEQUENCE [LARGE SCALE GENOMIC DNA]</scope>
    <source>
        <strain evidence="3 4">NBRC 110450</strain>
    </source>
</reference>
<comment type="caution">
    <text evidence="3">The sequence shown here is derived from an EMBL/GenBank/DDBJ whole genome shotgun (WGS) entry which is preliminary data.</text>
</comment>
<name>A0ABQ4DV88_9ACTN</name>
<feature type="compositionally biased region" description="Pro residues" evidence="1">
    <location>
        <begin position="30"/>
        <end position="42"/>
    </location>
</feature>
<gene>
    <name evidence="3" type="ORF">Pen02_12800</name>
</gene>
<evidence type="ECO:0000313" key="4">
    <source>
        <dbReference type="Proteomes" id="UP000646749"/>
    </source>
</evidence>
<evidence type="ECO:0000256" key="1">
    <source>
        <dbReference type="SAM" id="MobiDB-lite"/>
    </source>
</evidence>
<protein>
    <submittedName>
        <fullName evidence="3">Uncharacterized protein</fullName>
    </submittedName>
</protein>
<feature type="region of interest" description="Disordered" evidence="1">
    <location>
        <begin position="1"/>
        <end position="56"/>
    </location>
</feature>
<keyword evidence="2" id="KW-0812">Transmembrane</keyword>
<evidence type="ECO:0000313" key="3">
    <source>
        <dbReference type="EMBL" id="GIG86344.1"/>
    </source>
</evidence>
<dbReference type="EMBL" id="BONW01000004">
    <property type="protein sequence ID" value="GIG86344.1"/>
    <property type="molecule type" value="Genomic_DNA"/>
</dbReference>
<proteinExistence type="predicted"/>
<keyword evidence="4" id="KW-1185">Reference proteome</keyword>
<sequence>MGDKVHSHQEGGPTDGTQQPWQWPNSADPMPGPPLPPVPPIRPGRATVSYAPPPAPRRRLSRWAWAGIGAGALVLILMLAGTVIVLTGHERQQPTADQTGPVSFEFPEERMDRRIAEMVARRSAAMLRGDEDAWLADIDQQRPAVRERERMRFRNLRQLRPTRFDLASSGVRSEFGLASLPTSTTAPPVARRAWVNALMQFESDVQPHFAAYNYQIAVSAEAVQIVDVLAPNAKTLADDTRKDGPTVRDAPWDTEPLRAARRGEVVVFASQKSRWDPARYIGTAVRASSFVRKLWGSRPAPKGFAVFLADDREFDRWFAYASEEPDTDHAGYVNCPDISEPSGLRKLIIPYKESLAGCRIVLRMSTVDDDHRAYTLMVHEMAHAIGPHLLRNFYHGDDAERLNAPTWAAEGFAEWVENIAGGPAETKAGMSLVRRNWSRYNPMTGDQDVPLPQNPRFFSSDDLRTSFNYELSAAFYHAAERVGGRQKAVDLYTEFSRRSQLLSDTHFIFDAQLEKAGVDPDRLWAAHRNLIR</sequence>
<keyword evidence="2" id="KW-1133">Transmembrane helix</keyword>
<evidence type="ECO:0000256" key="2">
    <source>
        <dbReference type="SAM" id="Phobius"/>
    </source>
</evidence>